<sequence length="526" mass="59422">MHIENTMKTAVLSLFAFLAGLSPWSPVSARAADDGEIRALKAQVRDLQERLGRLERDRAAAPSGAAKAYWKNGFRIEYTDPASGSSYKFRFRTGIQLRYTYAVPDDALADDVTDNDENYSSFVMRRLRFFVDGTAPSPDWRYFVHVQLEPQSAVNVHDAFVQWQKFRALRVQFGRMKIPFGMEYWQSGFRQNGTDRTIFTGDSEMDKDLFGNRLYDFPGDNARLRVSKHRDSCGFPTGGMLLYRSQGVVLNGDLDLLGRKDFIDYRVGVFNGRDTRAWSSQDADMLYVARIGINFLPGSDPKGPLGPSGFNNYFSQGDYGYNTRPLAALVIGGFHSTDRVKAYHQLDAATTNPKTWHDTRNYGFDTALLFRFRGLSLDLEAGWEEFVQDPGKGTTASSDQETWDRLAARINLGYFVIPKRLELVAKAAYFERIRDNDAAASLKSGLGLVTFEDGGEAVEDNLQQYVLGVNYYLHGFNQYVTADVAWGRREFTQVTAAEAAAFGVTPELSPGDQDDYRFRVMYQFLF</sequence>
<reference evidence="2 3" key="1">
    <citation type="submission" date="2020-02" db="EMBL/GenBank/DDBJ databases">
        <title>Comparative genomics of sulfur disproportionating microorganisms.</title>
        <authorList>
            <person name="Ward L.M."/>
            <person name="Bertran E."/>
            <person name="Johnston D.T."/>
        </authorList>
    </citation>
    <scope>NUCLEOTIDE SEQUENCE [LARGE SCALE GENOMIC DNA]</scope>
    <source>
        <strain evidence="2 3">DSM 100025</strain>
    </source>
</reference>
<evidence type="ECO:0000313" key="3">
    <source>
        <dbReference type="Proteomes" id="UP000469346"/>
    </source>
</evidence>
<keyword evidence="3" id="KW-1185">Reference proteome</keyword>
<name>A0A6N9TNE8_DISTH</name>
<dbReference type="InterPro" id="IPR023614">
    <property type="entry name" value="Porin_dom_sf"/>
</dbReference>
<feature type="coiled-coil region" evidence="1">
    <location>
        <begin position="30"/>
        <end position="57"/>
    </location>
</feature>
<dbReference type="EMBL" id="JAAGRR010000075">
    <property type="protein sequence ID" value="NDY42669.1"/>
    <property type="molecule type" value="Genomic_DNA"/>
</dbReference>
<dbReference type="AlphaFoldDB" id="A0A6N9TNE8"/>
<gene>
    <name evidence="2" type="ORF">G3N55_07420</name>
</gene>
<dbReference type="Proteomes" id="UP000469346">
    <property type="component" value="Unassembled WGS sequence"/>
</dbReference>
<evidence type="ECO:0000256" key="1">
    <source>
        <dbReference type="SAM" id="Coils"/>
    </source>
</evidence>
<dbReference type="Pfam" id="PF07396">
    <property type="entry name" value="Porin_O_P"/>
    <property type="match status" value="1"/>
</dbReference>
<keyword evidence="1" id="KW-0175">Coiled coil</keyword>
<protein>
    <recommendedName>
        <fullName evidence="4">Porin</fullName>
    </recommendedName>
</protein>
<accession>A0A6N9TNE8</accession>
<dbReference type="RefSeq" id="WP_163298805.1">
    <property type="nucleotide sequence ID" value="NZ_JAAGRR010000075.1"/>
</dbReference>
<dbReference type="InterPro" id="IPR010870">
    <property type="entry name" value="Porin_O/P"/>
</dbReference>
<dbReference type="Gene3D" id="2.40.160.10">
    <property type="entry name" value="Porin"/>
    <property type="match status" value="1"/>
</dbReference>
<organism evidence="2 3">
    <name type="scientific">Dissulfurirhabdus thermomarina</name>
    <dbReference type="NCBI Taxonomy" id="1765737"/>
    <lineage>
        <taxon>Bacteria</taxon>
        <taxon>Deltaproteobacteria</taxon>
        <taxon>Dissulfurirhabdaceae</taxon>
        <taxon>Dissulfurirhabdus</taxon>
    </lineage>
</organism>
<evidence type="ECO:0000313" key="2">
    <source>
        <dbReference type="EMBL" id="NDY42669.1"/>
    </source>
</evidence>
<proteinExistence type="predicted"/>
<comment type="caution">
    <text evidence="2">The sequence shown here is derived from an EMBL/GenBank/DDBJ whole genome shotgun (WGS) entry which is preliminary data.</text>
</comment>
<evidence type="ECO:0008006" key="4">
    <source>
        <dbReference type="Google" id="ProtNLM"/>
    </source>
</evidence>